<keyword evidence="2" id="KW-1185">Reference proteome</keyword>
<protein>
    <submittedName>
        <fullName evidence="1">Uncharacterized protein</fullName>
    </submittedName>
</protein>
<reference evidence="1 2" key="1">
    <citation type="journal article" date="2012" name="Eukaryot. Cell">
        <title>Genome sequence of the fungus Glarea lozoyensis: the first genome sequence of a species from the Helotiaceae family.</title>
        <authorList>
            <person name="Youssar L."/>
            <person name="Gruening B.A."/>
            <person name="Erxleben A."/>
            <person name="Guenther S."/>
            <person name="Huettel W."/>
        </authorList>
    </citation>
    <scope>NUCLEOTIDE SEQUENCE [LARGE SCALE GENOMIC DNA]</scope>
    <source>
        <strain evidence="2">ATCC 74030 / MF5533</strain>
    </source>
</reference>
<comment type="caution">
    <text evidence="1">The sequence shown here is derived from an EMBL/GenBank/DDBJ whole genome shotgun (WGS) entry which is preliminary data.</text>
</comment>
<accession>H0EK49</accession>
<evidence type="ECO:0000313" key="1">
    <source>
        <dbReference type="EMBL" id="EHL01079.1"/>
    </source>
</evidence>
<dbReference type="HOGENOM" id="CLU_2469283_0_0_1"/>
<dbReference type="EMBL" id="AGUE01000061">
    <property type="protein sequence ID" value="EHL01079.1"/>
    <property type="molecule type" value="Genomic_DNA"/>
</dbReference>
<gene>
    <name evidence="1" type="ORF">M7I_2940</name>
</gene>
<evidence type="ECO:0000313" key="2">
    <source>
        <dbReference type="Proteomes" id="UP000005446"/>
    </source>
</evidence>
<proteinExistence type="predicted"/>
<dbReference type="AlphaFoldDB" id="H0EK49"/>
<organism evidence="1 2">
    <name type="scientific">Glarea lozoyensis (strain ATCC 74030 / MF5533)</name>
    <dbReference type="NCBI Taxonomy" id="1104152"/>
    <lineage>
        <taxon>Eukaryota</taxon>
        <taxon>Fungi</taxon>
        <taxon>Dikarya</taxon>
        <taxon>Ascomycota</taxon>
        <taxon>Pezizomycotina</taxon>
        <taxon>Leotiomycetes</taxon>
        <taxon>Helotiales</taxon>
        <taxon>Helotiaceae</taxon>
        <taxon>Glarea</taxon>
    </lineage>
</organism>
<dbReference type="Proteomes" id="UP000005446">
    <property type="component" value="Unassembled WGS sequence"/>
</dbReference>
<sequence>MSVSHASNTATTAVTVSIRPVVVICAFHVFDLDAGVVAHVGAGRGGRGVRWEGVVGGVGEGGVVGVRVRGREKTFAAGVGTGGCLEVF</sequence>
<name>H0EK49_GLAL7</name>
<dbReference type="InParanoid" id="H0EK49"/>